<accession>A0A398D2L6</accession>
<protein>
    <submittedName>
        <fullName evidence="2">Uncharacterized protein</fullName>
    </submittedName>
</protein>
<evidence type="ECO:0000256" key="1">
    <source>
        <dbReference type="SAM" id="MobiDB-lite"/>
    </source>
</evidence>
<evidence type="ECO:0000313" key="3">
    <source>
        <dbReference type="Proteomes" id="UP000266328"/>
    </source>
</evidence>
<proteinExistence type="predicted"/>
<keyword evidence="3" id="KW-1185">Reference proteome</keyword>
<feature type="region of interest" description="Disordered" evidence="1">
    <location>
        <begin position="44"/>
        <end position="64"/>
    </location>
</feature>
<gene>
    <name evidence="2" type="ORF">SMC7_05875</name>
</gene>
<sequence length="64" mass="7045">MVVGRVVGDAVLIHVMEIGAIDSIGVQQDASYGLLLSLLPHLPSDAERRPSKQRNAQRRRRARA</sequence>
<organism evidence="2 3">
    <name type="scientific">Candidatus Cryosericum terrychapinii</name>
    <dbReference type="NCBI Taxonomy" id="2290919"/>
    <lineage>
        <taxon>Bacteria</taxon>
        <taxon>Pseudomonadati</taxon>
        <taxon>Caldisericota/Cryosericota group</taxon>
        <taxon>Candidatus Cryosericota</taxon>
        <taxon>Candidatus Cryosericia</taxon>
        <taxon>Candidatus Cryosericales</taxon>
        <taxon>Candidatus Cryosericaceae</taxon>
        <taxon>Candidatus Cryosericum</taxon>
    </lineage>
</organism>
<dbReference type="AlphaFoldDB" id="A0A398D2L6"/>
<dbReference type="Proteomes" id="UP000266328">
    <property type="component" value="Unassembled WGS sequence"/>
</dbReference>
<reference evidence="2 3" key="1">
    <citation type="submission" date="2018-09" db="EMBL/GenBank/DDBJ databases">
        <title>Discovery and Ecogenomic Context for Candidatus Cryosericales, a Global Caldiserica Order Active in Thawing Permafrost.</title>
        <authorList>
            <person name="Martinez M.A."/>
            <person name="Woodcroft B.J."/>
            <person name="Ignacio Espinoza J.C."/>
            <person name="Zayed A."/>
            <person name="Singleton C.M."/>
            <person name="Boyd J."/>
            <person name="Li Y.-F."/>
            <person name="Purvine S."/>
            <person name="Maughan H."/>
            <person name="Hodgkins S.B."/>
            <person name="Anderson D."/>
            <person name="Sederholm M."/>
            <person name="Temperton B."/>
            <person name="Saleska S.R."/>
            <person name="Tyson G.W."/>
            <person name="Rich V.I."/>
        </authorList>
    </citation>
    <scope>NUCLEOTIDE SEQUENCE [LARGE SCALE GENOMIC DNA]</scope>
    <source>
        <strain evidence="2 3">SMC7</strain>
    </source>
</reference>
<dbReference type="EMBL" id="QXIS01000033">
    <property type="protein sequence ID" value="RIE05681.1"/>
    <property type="molecule type" value="Genomic_DNA"/>
</dbReference>
<comment type="caution">
    <text evidence="2">The sequence shown here is derived from an EMBL/GenBank/DDBJ whole genome shotgun (WGS) entry which is preliminary data.</text>
</comment>
<feature type="compositionally biased region" description="Basic residues" evidence="1">
    <location>
        <begin position="51"/>
        <end position="64"/>
    </location>
</feature>
<name>A0A398D2L6_9BACT</name>
<evidence type="ECO:0000313" key="2">
    <source>
        <dbReference type="EMBL" id="RIE05681.1"/>
    </source>
</evidence>